<sequence length="98" mass="11035">MRAWRRIAEARRSADNPDERPGLLGGLLGRGKANDDQVEPVETWWQVQQSSIAEYTSAARGRGFEPVEFFRINFADGSALEFRLKDAADLVGITEQRI</sequence>
<feature type="region of interest" description="Disordered" evidence="1">
    <location>
        <begin position="1"/>
        <end position="35"/>
    </location>
</feature>
<dbReference type="RefSeq" id="WP_324265115.1">
    <property type="nucleotide sequence ID" value="NZ_JAWLNX010000005.1"/>
</dbReference>
<accession>A0ABU6A7U5</accession>
<keyword evidence="3" id="KW-1185">Reference proteome</keyword>
<feature type="compositionally biased region" description="Basic and acidic residues" evidence="1">
    <location>
        <begin position="1"/>
        <end position="21"/>
    </location>
</feature>
<proteinExistence type="predicted"/>
<evidence type="ECO:0000313" key="2">
    <source>
        <dbReference type="EMBL" id="MEB3367561.1"/>
    </source>
</evidence>
<dbReference type="EMBL" id="JAWLNX010000005">
    <property type="protein sequence ID" value="MEB3367561.1"/>
    <property type="molecule type" value="Genomic_DNA"/>
</dbReference>
<gene>
    <name evidence="2" type="ORF">R4I43_09085</name>
</gene>
<name>A0ABU6A7U5_9PSEU</name>
<evidence type="ECO:0000256" key="1">
    <source>
        <dbReference type="SAM" id="MobiDB-lite"/>
    </source>
</evidence>
<protein>
    <submittedName>
        <fullName evidence="2">Uncharacterized protein</fullName>
    </submittedName>
</protein>
<reference evidence="2 3" key="1">
    <citation type="submission" date="2023-10" db="EMBL/GenBank/DDBJ databases">
        <title>Saccharopolyspora sp. nov., isolated from mangrove soil.</title>
        <authorList>
            <person name="Lu Y."/>
            <person name="Liu W."/>
        </authorList>
    </citation>
    <scope>NUCLEOTIDE SEQUENCE [LARGE SCALE GENOMIC DNA]</scope>
    <source>
        <strain evidence="2 3">S2-29</strain>
    </source>
</reference>
<evidence type="ECO:0000313" key="3">
    <source>
        <dbReference type="Proteomes" id="UP001327093"/>
    </source>
</evidence>
<comment type="caution">
    <text evidence="2">The sequence shown here is derived from an EMBL/GenBank/DDBJ whole genome shotgun (WGS) entry which is preliminary data.</text>
</comment>
<organism evidence="2 3">
    <name type="scientific">Saccharopolyspora mangrovi</name>
    <dbReference type="NCBI Taxonomy" id="3082379"/>
    <lineage>
        <taxon>Bacteria</taxon>
        <taxon>Bacillati</taxon>
        <taxon>Actinomycetota</taxon>
        <taxon>Actinomycetes</taxon>
        <taxon>Pseudonocardiales</taxon>
        <taxon>Pseudonocardiaceae</taxon>
        <taxon>Saccharopolyspora</taxon>
    </lineage>
</organism>
<dbReference type="Proteomes" id="UP001327093">
    <property type="component" value="Unassembled WGS sequence"/>
</dbReference>